<dbReference type="PROSITE" id="PS50005">
    <property type="entry name" value="TPR"/>
    <property type="match status" value="1"/>
</dbReference>
<dbReference type="Proteomes" id="UP000233535">
    <property type="component" value="Unassembled WGS sequence"/>
</dbReference>
<reference evidence="4 5" key="1">
    <citation type="journal article" date="2017" name="Front. Microbiol.">
        <title>Labilibaculum manganireducens gen. nov., sp. nov. and Labilibaculum filiforme sp. nov., Novel Bacteroidetes Isolated from Subsurface Sediments of the Baltic Sea.</title>
        <authorList>
            <person name="Vandieken V."/>
            <person name="Marshall I.P."/>
            <person name="Niemann H."/>
            <person name="Engelen B."/>
            <person name="Cypionka H."/>
        </authorList>
    </citation>
    <scope>NUCLEOTIDE SEQUENCE [LARGE SCALE GENOMIC DNA]</scope>
    <source>
        <strain evidence="4 5">59.16B</strain>
    </source>
</reference>
<organism evidence="4 5">
    <name type="scientific">Labilibaculum filiforme</name>
    <dbReference type="NCBI Taxonomy" id="1940526"/>
    <lineage>
        <taxon>Bacteria</taxon>
        <taxon>Pseudomonadati</taxon>
        <taxon>Bacteroidota</taxon>
        <taxon>Bacteroidia</taxon>
        <taxon>Marinilabiliales</taxon>
        <taxon>Marinifilaceae</taxon>
        <taxon>Labilibaculum</taxon>
    </lineage>
</organism>
<keyword evidence="3" id="KW-0732">Signal</keyword>
<feature type="signal peptide" evidence="3">
    <location>
        <begin position="1"/>
        <end position="19"/>
    </location>
</feature>
<dbReference type="SMART" id="SM00028">
    <property type="entry name" value="TPR"/>
    <property type="match status" value="1"/>
</dbReference>
<dbReference type="Pfam" id="PF13414">
    <property type="entry name" value="TPR_11"/>
    <property type="match status" value="1"/>
</dbReference>
<dbReference type="InterPro" id="IPR011990">
    <property type="entry name" value="TPR-like_helical_dom_sf"/>
</dbReference>
<dbReference type="AlphaFoldDB" id="A0A2N3I2A9"/>
<feature type="transmembrane region" description="Helical" evidence="2">
    <location>
        <begin position="128"/>
        <end position="149"/>
    </location>
</feature>
<dbReference type="Gene3D" id="1.25.40.10">
    <property type="entry name" value="Tetratricopeptide repeat domain"/>
    <property type="match status" value="1"/>
</dbReference>
<evidence type="ECO:0000256" key="3">
    <source>
        <dbReference type="SAM" id="SignalP"/>
    </source>
</evidence>
<gene>
    <name evidence="4" type="ORF">BZG02_06475</name>
</gene>
<name>A0A2N3I2A9_9BACT</name>
<evidence type="ECO:0000256" key="2">
    <source>
        <dbReference type="SAM" id="Phobius"/>
    </source>
</evidence>
<keyword evidence="1" id="KW-0802">TPR repeat</keyword>
<dbReference type="OrthoDB" id="9776208at2"/>
<feature type="repeat" description="TPR" evidence="1">
    <location>
        <begin position="54"/>
        <end position="87"/>
    </location>
</feature>
<keyword evidence="2" id="KW-0812">Transmembrane</keyword>
<keyword evidence="2" id="KW-0472">Membrane</keyword>
<dbReference type="SUPFAM" id="SSF48452">
    <property type="entry name" value="TPR-like"/>
    <property type="match status" value="1"/>
</dbReference>
<dbReference type="InterPro" id="IPR019734">
    <property type="entry name" value="TPR_rpt"/>
</dbReference>
<accession>A0A2N3I2A9</accession>
<dbReference type="PROSITE" id="PS50293">
    <property type="entry name" value="TPR_REGION"/>
    <property type="match status" value="1"/>
</dbReference>
<evidence type="ECO:0000313" key="4">
    <source>
        <dbReference type="EMBL" id="PKQ64449.1"/>
    </source>
</evidence>
<evidence type="ECO:0000256" key="1">
    <source>
        <dbReference type="PROSITE-ProRule" id="PRU00339"/>
    </source>
</evidence>
<protein>
    <submittedName>
        <fullName evidence="4">Uncharacterized protein</fullName>
    </submittedName>
</protein>
<dbReference type="Gene3D" id="2.30.30.40">
    <property type="entry name" value="SH3 Domains"/>
    <property type="match status" value="1"/>
</dbReference>
<feature type="chain" id="PRO_5014697432" evidence="3">
    <location>
        <begin position="20"/>
        <end position="249"/>
    </location>
</feature>
<comment type="caution">
    <text evidence="4">The sequence shown here is derived from an EMBL/GenBank/DDBJ whole genome shotgun (WGS) entry which is preliminary data.</text>
</comment>
<dbReference type="RefSeq" id="WP_101260595.1">
    <property type="nucleotide sequence ID" value="NZ_MVDD01000003.1"/>
</dbReference>
<sequence length="249" mass="28688">MKKALQFILAILLSTPVWAQSNPISEANEMYKNGEYEKAIQAYEFVLDTHVEAPEIYFNLGNAYYKTGQISSAILNFERALLFSPDDKDIQYNLELARKHVLDKFEVLPEIFIKRWYSGIRNSFSADLWSYFSILLFLLTLIFACFYLYSNKSGLKKFGFFFAFFAFGLTLLTYSFASEKTDEINIREHAIIISPSVTIKGSPDKSGTELFLLHEGTKVKVIGELQDWRNILLSDGNEGWLKKEDIEMI</sequence>
<feature type="transmembrane region" description="Helical" evidence="2">
    <location>
        <begin position="158"/>
        <end position="177"/>
    </location>
</feature>
<proteinExistence type="predicted"/>
<dbReference type="EMBL" id="MVDD01000003">
    <property type="protein sequence ID" value="PKQ64449.1"/>
    <property type="molecule type" value="Genomic_DNA"/>
</dbReference>
<keyword evidence="5" id="KW-1185">Reference proteome</keyword>
<evidence type="ECO:0000313" key="5">
    <source>
        <dbReference type="Proteomes" id="UP000233535"/>
    </source>
</evidence>
<keyword evidence="2" id="KW-1133">Transmembrane helix</keyword>